<gene>
    <name evidence="1" type="ORF">D3875_02415</name>
</gene>
<protein>
    <submittedName>
        <fullName evidence="1">Uncharacterized protein</fullName>
    </submittedName>
</protein>
<dbReference type="RefSeq" id="WP_119760746.1">
    <property type="nucleotide sequence ID" value="NZ_QYUJ01000008.1"/>
</dbReference>
<name>A0A418VFL5_9DEIO</name>
<keyword evidence="2" id="KW-1185">Reference proteome</keyword>
<evidence type="ECO:0000313" key="1">
    <source>
        <dbReference type="EMBL" id="RJF74867.1"/>
    </source>
</evidence>
<dbReference type="Proteomes" id="UP000286287">
    <property type="component" value="Unassembled WGS sequence"/>
</dbReference>
<evidence type="ECO:0000313" key="2">
    <source>
        <dbReference type="Proteomes" id="UP000286287"/>
    </source>
</evidence>
<dbReference type="AlphaFoldDB" id="A0A418VFL5"/>
<organism evidence="1 2">
    <name type="scientific">Deinococcus cavernae</name>
    <dbReference type="NCBI Taxonomy" id="2320857"/>
    <lineage>
        <taxon>Bacteria</taxon>
        <taxon>Thermotogati</taxon>
        <taxon>Deinococcota</taxon>
        <taxon>Deinococci</taxon>
        <taxon>Deinococcales</taxon>
        <taxon>Deinococcaceae</taxon>
        <taxon>Deinococcus</taxon>
    </lineage>
</organism>
<accession>A0A418VFL5</accession>
<dbReference type="OrthoDB" id="62815at2"/>
<proteinExistence type="predicted"/>
<dbReference type="EMBL" id="QYUJ01000008">
    <property type="protein sequence ID" value="RJF74867.1"/>
    <property type="molecule type" value="Genomic_DNA"/>
</dbReference>
<comment type="caution">
    <text evidence="1">The sequence shown here is derived from an EMBL/GenBank/DDBJ whole genome shotgun (WGS) entry which is preliminary data.</text>
</comment>
<sequence length="344" mass="40884">MPLKVKDLSFFKRLLGIPELETTPPEAYETPWEAVQAFIHDPEWQVEILEEREDWVQIRFNDVVGELLDDPDEEWLHVRFRHPFTTEEQGSELAMYAGWAERCTRYSLFRWDIDVETQEYFGDAYALFHYQYNQTECIRAAFNSVLLITVGENKIALSNRYDVYTNDKRSASVAIGLWRWLSGPGAPPNTRLHKSTYREEWYDMGSAIASVMQEDWSYYARISFTASDFMPYMKRDDETRLMLYKMHLGIQRWYPHIRNFVLMTGQDEYTGIHETSVAILVSSGSNADPIFKRVFKEFYDYVMDYTEWFNFDFNEQTAPWFDHSRKKKEKGYKRKFPARGMPSV</sequence>
<reference evidence="1 2" key="1">
    <citation type="submission" date="2018-09" db="EMBL/GenBank/DDBJ databases">
        <authorList>
            <person name="Zhu H."/>
        </authorList>
    </citation>
    <scope>NUCLEOTIDE SEQUENCE [LARGE SCALE GENOMIC DNA]</scope>
    <source>
        <strain evidence="1 2">K2S05-167</strain>
    </source>
</reference>